<reference evidence="2 3" key="1">
    <citation type="journal article" date="2018" name="Front. Plant Sci.">
        <title>Red Clover (Trifolium pratense) and Zigzag Clover (T. medium) - A Picture of Genomic Similarities and Differences.</title>
        <authorList>
            <person name="Dluhosova J."/>
            <person name="Istvanek J."/>
            <person name="Nedelnik J."/>
            <person name="Repkova J."/>
        </authorList>
    </citation>
    <scope>NUCLEOTIDE SEQUENCE [LARGE SCALE GENOMIC DNA]</scope>
    <source>
        <strain evidence="3">cv. 10/8</strain>
        <tissue evidence="2">Leaf</tissue>
    </source>
</reference>
<dbReference type="AlphaFoldDB" id="A0A392QCY0"/>
<feature type="non-terminal residue" evidence="2">
    <location>
        <position position="159"/>
    </location>
</feature>
<accession>A0A392QCY0</accession>
<evidence type="ECO:0000313" key="3">
    <source>
        <dbReference type="Proteomes" id="UP000265520"/>
    </source>
</evidence>
<evidence type="ECO:0000313" key="2">
    <source>
        <dbReference type="EMBL" id="MCI21707.1"/>
    </source>
</evidence>
<protein>
    <submittedName>
        <fullName evidence="2">Uncharacterized protein</fullName>
    </submittedName>
</protein>
<sequence>AEALKAKFSHAVDRLTQIIQKKIEGRGMEAVKMIMESVERCQAKRLTLTPHYDIRVEDFVVNEVLSVFKKAEEDEVKAKEEAKKRQEEEEKKSQEEKQKMLLENTTTDCLMIKTSERVIEDKGKALASEHDPLVLILQEQLATQKAEQELLKEDVKNLT</sequence>
<proteinExistence type="predicted"/>
<feature type="compositionally biased region" description="Basic and acidic residues" evidence="1">
    <location>
        <begin position="76"/>
        <end position="100"/>
    </location>
</feature>
<dbReference type="EMBL" id="LXQA010126405">
    <property type="protein sequence ID" value="MCI21707.1"/>
    <property type="molecule type" value="Genomic_DNA"/>
</dbReference>
<feature type="region of interest" description="Disordered" evidence="1">
    <location>
        <begin position="76"/>
        <end position="102"/>
    </location>
</feature>
<feature type="non-terminal residue" evidence="2">
    <location>
        <position position="1"/>
    </location>
</feature>
<comment type="caution">
    <text evidence="2">The sequence shown here is derived from an EMBL/GenBank/DDBJ whole genome shotgun (WGS) entry which is preliminary data.</text>
</comment>
<evidence type="ECO:0000256" key="1">
    <source>
        <dbReference type="SAM" id="MobiDB-lite"/>
    </source>
</evidence>
<dbReference type="Proteomes" id="UP000265520">
    <property type="component" value="Unassembled WGS sequence"/>
</dbReference>
<keyword evidence="3" id="KW-1185">Reference proteome</keyword>
<name>A0A392QCY0_9FABA</name>
<organism evidence="2 3">
    <name type="scientific">Trifolium medium</name>
    <dbReference type="NCBI Taxonomy" id="97028"/>
    <lineage>
        <taxon>Eukaryota</taxon>
        <taxon>Viridiplantae</taxon>
        <taxon>Streptophyta</taxon>
        <taxon>Embryophyta</taxon>
        <taxon>Tracheophyta</taxon>
        <taxon>Spermatophyta</taxon>
        <taxon>Magnoliopsida</taxon>
        <taxon>eudicotyledons</taxon>
        <taxon>Gunneridae</taxon>
        <taxon>Pentapetalae</taxon>
        <taxon>rosids</taxon>
        <taxon>fabids</taxon>
        <taxon>Fabales</taxon>
        <taxon>Fabaceae</taxon>
        <taxon>Papilionoideae</taxon>
        <taxon>50 kb inversion clade</taxon>
        <taxon>NPAAA clade</taxon>
        <taxon>Hologalegina</taxon>
        <taxon>IRL clade</taxon>
        <taxon>Trifolieae</taxon>
        <taxon>Trifolium</taxon>
    </lineage>
</organism>